<evidence type="ECO:0000256" key="1">
    <source>
        <dbReference type="ARBA" id="ARBA00022737"/>
    </source>
</evidence>
<dbReference type="InterPro" id="IPR002110">
    <property type="entry name" value="Ankyrin_rpt"/>
</dbReference>
<comment type="caution">
    <text evidence="5">The sequence shown here is derived from an EMBL/GenBank/DDBJ whole genome shotgun (WGS) entry which is preliminary data.</text>
</comment>
<keyword evidence="2 3" id="KW-0040">ANK repeat</keyword>
<organism evidence="5 6">
    <name type="scientific">Ridgeia piscesae</name>
    <name type="common">Tubeworm</name>
    <dbReference type="NCBI Taxonomy" id="27915"/>
    <lineage>
        <taxon>Eukaryota</taxon>
        <taxon>Metazoa</taxon>
        <taxon>Spiralia</taxon>
        <taxon>Lophotrochozoa</taxon>
        <taxon>Annelida</taxon>
        <taxon>Polychaeta</taxon>
        <taxon>Sedentaria</taxon>
        <taxon>Canalipalpata</taxon>
        <taxon>Sabellida</taxon>
        <taxon>Siboglinidae</taxon>
        <taxon>Ridgeia</taxon>
    </lineage>
</organism>
<feature type="repeat" description="ANK" evidence="3">
    <location>
        <begin position="103"/>
        <end position="144"/>
    </location>
</feature>
<sequence>MESKSSSDSSESSSDSDGETVKNDDSQKQTTNMLHLNLHQCARERDVTKLRQLLKAAPHSKEKLNEHDREGLSPLHYAARYDRFASVVVLVKAGADVNDKDDDGATPLHCAARYRHKEGHPKDYEQTVISYLVANGAKINAKDKDGTTPLHFAVSRGSKEACEELVNFERINIEAKDHQKMRALHLAATHKNEEIVEILLSKGAKVRCFDNNRRTPLYYACKEDAVGVAERLIKQAEKQGKKDMVSKASTIFITT</sequence>
<reference evidence="5" key="1">
    <citation type="journal article" date="2023" name="Mol. Biol. Evol.">
        <title>Third-Generation Sequencing Reveals the Adaptive Role of the Epigenome in Three Deep-Sea Polychaetes.</title>
        <authorList>
            <person name="Perez M."/>
            <person name="Aroh O."/>
            <person name="Sun Y."/>
            <person name="Lan Y."/>
            <person name="Juniper S.K."/>
            <person name="Young C.R."/>
            <person name="Angers B."/>
            <person name="Qian P.Y."/>
        </authorList>
    </citation>
    <scope>NUCLEOTIDE SEQUENCE</scope>
    <source>
        <strain evidence="5">R07B-5</strain>
    </source>
</reference>
<protein>
    <submittedName>
        <fullName evidence="5">Uncharacterized protein</fullName>
    </submittedName>
</protein>
<feature type="compositionally biased region" description="Low complexity" evidence="4">
    <location>
        <begin position="1"/>
        <end position="15"/>
    </location>
</feature>
<dbReference type="PRINTS" id="PR01415">
    <property type="entry name" value="ANKYRIN"/>
</dbReference>
<evidence type="ECO:0000256" key="4">
    <source>
        <dbReference type="SAM" id="MobiDB-lite"/>
    </source>
</evidence>
<proteinExistence type="predicted"/>
<dbReference type="PANTHER" id="PTHR24193">
    <property type="entry name" value="ANKYRIN REPEAT PROTEIN"/>
    <property type="match status" value="1"/>
</dbReference>
<dbReference type="AlphaFoldDB" id="A0AAD9NPK8"/>
<dbReference type="Gene3D" id="1.25.40.20">
    <property type="entry name" value="Ankyrin repeat-containing domain"/>
    <property type="match status" value="2"/>
</dbReference>
<dbReference type="PROSITE" id="PS50297">
    <property type="entry name" value="ANK_REP_REGION"/>
    <property type="match status" value="4"/>
</dbReference>
<dbReference type="PANTHER" id="PTHR24193:SF121">
    <property type="entry name" value="ADA2A-CONTAINING COMPLEX COMPONENT 3, ISOFORM D"/>
    <property type="match status" value="1"/>
</dbReference>
<dbReference type="EMBL" id="JAODUO010000584">
    <property type="protein sequence ID" value="KAK2177685.1"/>
    <property type="molecule type" value="Genomic_DNA"/>
</dbReference>
<feature type="repeat" description="ANK" evidence="3">
    <location>
        <begin position="70"/>
        <end position="102"/>
    </location>
</feature>
<feature type="region of interest" description="Disordered" evidence="4">
    <location>
        <begin position="1"/>
        <end position="29"/>
    </location>
</feature>
<dbReference type="SMART" id="SM00248">
    <property type="entry name" value="ANK"/>
    <property type="match status" value="5"/>
</dbReference>
<dbReference type="Proteomes" id="UP001209878">
    <property type="component" value="Unassembled WGS sequence"/>
</dbReference>
<evidence type="ECO:0000256" key="3">
    <source>
        <dbReference type="PROSITE-ProRule" id="PRU00023"/>
    </source>
</evidence>
<accession>A0AAD9NPK8</accession>
<evidence type="ECO:0000256" key="2">
    <source>
        <dbReference type="ARBA" id="ARBA00023043"/>
    </source>
</evidence>
<dbReference type="SUPFAM" id="SSF48403">
    <property type="entry name" value="Ankyrin repeat"/>
    <property type="match status" value="1"/>
</dbReference>
<feature type="repeat" description="ANK" evidence="3">
    <location>
        <begin position="179"/>
        <end position="211"/>
    </location>
</feature>
<dbReference type="GO" id="GO:0005634">
    <property type="term" value="C:nucleus"/>
    <property type="evidence" value="ECO:0007669"/>
    <property type="project" value="TreeGrafter"/>
</dbReference>
<dbReference type="GO" id="GO:0000976">
    <property type="term" value="F:transcription cis-regulatory region binding"/>
    <property type="evidence" value="ECO:0007669"/>
    <property type="project" value="TreeGrafter"/>
</dbReference>
<keyword evidence="6" id="KW-1185">Reference proteome</keyword>
<dbReference type="InterPro" id="IPR036770">
    <property type="entry name" value="Ankyrin_rpt-contain_sf"/>
</dbReference>
<evidence type="ECO:0000313" key="5">
    <source>
        <dbReference type="EMBL" id="KAK2177685.1"/>
    </source>
</evidence>
<keyword evidence="1" id="KW-0677">Repeat</keyword>
<evidence type="ECO:0000313" key="6">
    <source>
        <dbReference type="Proteomes" id="UP001209878"/>
    </source>
</evidence>
<dbReference type="GO" id="GO:0045944">
    <property type="term" value="P:positive regulation of transcription by RNA polymerase II"/>
    <property type="evidence" value="ECO:0007669"/>
    <property type="project" value="TreeGrafter"/>
</dbReference>
<dbReference type="InterPro" id="IPR050663">
    <property type="entry name" value="Ankyrin-SOCS_Box"/>
</dbReference>
<gene>
    <name evidence="5" type="ORF">NP493_585g01008</name>
</gene>
<dbReference type="Pfam" id="PF12796">
    <property type="entry name" value="Ank_2"/>
    <property type="match status" value="2"/>
</dbReference>
<name>A0AAD9NPK8_RIDPI</name>
<feature type="repeat" description="ANK" evidence="3">
    <location>
        <begin position="145"/>
        <end position="167"/>
    </location>
</feature>
<dbReference type="PROSITE" id="PS50088">
    <property type="entry name" value="ANK_REPEAT"/>
    <property type="match status" value="4"/>
</dbReference>